<name>A0A5J5FUV4_9BACL</name>
<accession>A0A5J5FUV4</accession>
<comment type="caution">
    <text evidence="1">The sequence shown here is derived from an EMBL/GenBank/DDBJ whole genome shotgun (WGS) entry which is preliminary data.</text>
</comment>
<evidence type="ECO:0000313" key="2">
    <source>
        <dbReference type="Proteomes" id="UP000367750"/>
    </source>
</evidence>
<organism evidence="1 2">
    <name type="scientific">Paenibacillus spiritus</name>
    <dbReference type="NCBI Taxonomy" id="2496557"/>
    <lineage>
        <taxon>Bacteria</taxon>
        <taxon>Bacillati</taxon>
        <taxon>Bacillota</taxon>
        <taxon>Bacilli</taxon>
        <taxon>Bacillales</taxon>
        <taxon>Paenibacillaceae</taxon>
        <taxon>Paenibacillus</taxon>
    </lineage>
</organism>
<gene>
    <name evidence="1" type="ORF">F4V43_18255</name>
</gene>
<protein>
    <submittedName>
        <fullName evidence="1">Uncharacterized protein</fullName>
    </submittedName>
</protein>
<keyword evidence="2" id="KW-1185">Reference proteome</keyword>
<dbReference type="OrthoDB" id="2605079at2"/>
<dbReference type="EMBL" id="VYKK01000030">
    <property type="protein sequence ID" value="KAA8997233.1"/>
    <property type="molecule type" value="Genomic_DNA"/>
</dbReference>
<dbReference type="AlphaFoldDB" id="A0A5J5FUV4"/>
<sequence length="244" mass="25040">MNARGTMTVDAVPGRLRLGAGAGTGTSGELSLEAAVWSPARLRAVAERLGSRPGELYGLMRGRIPDWLREEGLLPDAGELAAWEGRLEAAASEGAPTAGQLVRLLESRPHLALALRGLPKRELLGGVFGAWAAAAPAAAEAGAGSKGSAAGGLAAELARLERRGPGDQAGEWLSEAAAEGMLHQPGPQFREVRSRPFPADPEVAPPSGAWAALLPGAPGVEEGLSRIVKAVAEAAAERAKRLPK</sequence>
<dbReference type="Proteomes" id="UP000367750">
    <property type="component" value="Unassembled WGS sequence"/>
</dbReference>
<proteinExistence type="predicted"/>
<dbReference type="RefSeq" id="WP_150459698.1">
    <property type="nucleotide sequence ID" value="NZ_VYKK01000030.1"/>
</dbReference>
<evidence type="ECO:0000313" key="1">
    <source>
        <dbReference type="EMBL" id="KAA8997233.1"/>
    </source>
</evidence>
<reference evidence="1 2" key="1">
    <citation type="submission" date="2019-09" db="EMBL/GenBank/DDBJ databases">
        <title>Bacillus ochoae sp. nov., Paenibacillus whitsoniae sp. nov., Paenibacillus spiritus sp. nov. Isolated from the Mars Exploration Rover during spacecraft assembly.</title>
        <authorList>
            <person name="Seuylemezian A."/>
            <person name="Vaishampayan P."/>
        </authorList>
    </citation>
    <scope>NUCLEOTIDE SEQUENCE [LARGE SCALE GENOMIC DNA]</scope>
    <source>
        <strain evidence="1 2">MER_111</strain>
    </source>
</reference>